<dbReference type="InterPro" id="IPR011051">
    <property type="entry name" value="RmlC_Cupin_sf"/>
</dbReference>
<dbReference type="InterPro" id="IPR046451">
    <property type="entry name" value="HgmA_C"/>
</dbReference>
<dbReference type="GO" id="GO:0006559">
    <property type="term" value="P:L-phenylalanine catabolic process"/>
    <property type="evidence" value="ECO:0007669"/>
    <property type="project" value="UniProtKB-UniPathway"/>
</dbReference>
<comment type="similarity">
    <text evidence="1">Belongs to the SCC2/Nipped-B family.</text>
</comment>
<comment type="subcellular location">
    <subcellularLocation>
        <location evidence="1">Nucleus</location>
    </subcellularLocation>
</comment>
<dbReference type="AlphaFoldDB" id="A0A7J7NUB8"/>
<dbReference type="PANTHER" id="PTHR21704">
    <property type="entry name" value="NIPPED-B-LIKE PROTEIN DELANGIN SCC2-RELATED"/>
    <property type="match status" value="1"/>
</dbReference>
<dbReference type="GO" id="GO:0010468">
    <property type="term" value="P:regulation of gene expression"/>
    <property type="evidence" value="ECO:0007669"/>
    <property type="project" value="InterPro"/>
</dbReference>
<dbReference type="InterPro" id="IPR024986">
    <property type="entry name" value="Nipped-B_C"/>
</dbReference>
<dbReference type="OrthoDB" id="418242at2759"/>
<protein>
    <recommendedName>
        <fullName evidence="1">Sister chromatid cohesion protein</fullName>
    </recommendedName>
</protein>
<sequence>MPNSFQGNIHLLIPSIWTYMLKIVPKLVVVYSYSYFKLAADWPPMMQIVQLISQDHMNNKHYDGKTDFLVFKALNQHGFFGQLQEKNLIIEHLSPSCVVAWSSFCRKFVRKFDSPSCNQSVIPFLMYCTEILALLPFTVPDEPLYLIYTINRVLQVRSKSLEATMKALSSPSIQEDKHAISDENGVLQHDSSVLQQEPYSSAHSVTIHINEEDAIMCSPTLGVSCGILKDNLQSNQADCQAVIAFQLHLKLKRHLKIAFGLSDARCLEFSSNDPLKSGEALSRQNIPFDISGTHFSLPTSYKEIIERYQGKTDRFFPGGASLHSCMTPHGPDTNAFEATVAKGEDPGPFRITDTMAFMFESSLIPRVFPWALDSPYVDHNYYQYWIGLKSHFSSEEKNYKSKIRIKEDETSN</sequence>
<dbReference type="GO" id="GO:0003682">
    <property type="term" value="F:chromatin binding"/>
    <property type="evidence" value="ECO:0007669"/>
    <property type="project" value="TreeGrafter"/>
</dbReference>
<feature type="domain" description="Homogentisate 1,2-dioxygenase C-terminal" evidence="2">
    <location>
        <begin position="305"/>
        <end position="392"/>
    </location>
</feature>
<name>A0A7J7NUB8_9MAGN</name>
<dbReference type="GO" id="GO:0071169">
    <property type="term" value="P:establishment of protein localization to chromatin"/>
    <property type="evidence" value="ECO:0007669"/>
    <property type="project" value="TreeGrafter"/>
</dbReference>
<dbReference type="UniPathway" id="UPA00139">
    <property type="reaction ID" value="UER00339"/>
</dbReference>
<dbReference type="GO" id="GO:0061775">
    <property type="term" value="F:cohesin loader activity"/>
    <property type="evidence" value="ECO:0007669"/>
    <property type="project" value="InterPro"/>
</dbReference>
<evidence type="ECO:0000313" key="4">
    <source>
        <dbReference type="EMBL" id="KAF6170703.1"/>
    </source>
</evidence>
<reference evidence="4 5" key="1">
    <citation type="journal article" date="2020" name="IScience">
        <title>Genome Sequencing of the Endangered Kingdonia uniflora (Circaeasteraceae, Ranunculales) Reveals Potential Mechanisms of Evolutionary Specialization.</title>
        <authorList>
            <person name="Sun Y."/>
            <person name="Deng T."/>
            <person name="Zhang A."/>
            <person name="Moore M.J."/>
            <person name="Landis J.B."/>
            <person name="Lin N."/>
            <person name="Zhang H."/>
            <person name="Zhang X."/>
            <person name="Huang J."/>
            <person name="Zhang X."/>
            <person name="Sun H."/>
            <person name="Wang H."/>
        </authorList>
    </citation>
    <scope>NUCLEOTIDE SEQUENCE [LARGE SCALE GENOMIC DNA]</scope>
    <source>
        <strain evidence="4">TB1705</strain>
        <tissue evidence="4">Leaf</tissue>
    </source>
</reference>
<dbReference type="EMBL" id="JACGCM010000560">
    <property type="protein sequence ID" value="KAF6170703.1"/>
    <property type="molecule type" value="Genomic_DNA"/>
</dbReference>
<gene>
    <name evidence="4" type="ORF">GIB67_015655</name>
</gene>
<dbReference type="GO" id="GO:0090694">
    <property type="term" value="C:Scc2-Scc4 cohesin loading complex"/>
    <property type="evidence" value="ECO:0007669"/>
    <property type="project" value="TreeGrafter"/>
</dbReference>
<keyword evidence="5" id="KW-1185">Reference proteome</keyword>
<accession>A0A7J7NUB8</accession>
<keyword evidence="1" id="KW-0131">Cell cycle</keyword>
<comment type="caution">
    <text evidence="4">The sequence shown here is derived from an EMBL/GenBank/DDBJ whole genome shotgun (WGS) entry which is preliminary data.</text>
</comment>
<dbReference type="SUPFAM" id="SSF51182">
    <property type="entry name" value="RmlC-like cupins"/>
    <property type="match status" value="1"/>
</dbReference>
<evidence type="ECO:0000313" key="5">
    <source>
        <dbReference type="Proteomes" id="UP000541444"/>
    </source>
</evidence>
<dbReference type="GO" id="GO:0140588">
    <property type="term" value="P:chromatin looping"/>
    <property type="evidence" value="ECO:0007669"/>
    <property type="project" value="InterPro"/>
</dbReference>
<keyword evidence="1" id="KW-0539">Nucleus</keyword>
<evidence type="ECO:0000259" key="2">
    <source>
        <dbReference type="Pfam" id="PF04209"/>
    </source>
</evidence>
<dbReference type="GO" id="GO:0034087">
    <property type="term" value="P:establishment of mitotic sister chromatid cohesion"/>
    <property type="evidence" value="ECO:0007669"/>
    <property type="project" value="TreeGrafter"/>
</dbReference>
<feature type="domain" description="Sister chromatid cohesion C-terminal" evidence="3">
    <location>
        <begin position="103"/>
        <end position="153"/>
    </location>
</feature>
<dbReference type="Gene3D" id="2.60.120.10">
    <property type="entry name" value="Jelly Rolls"/>
    <property type="match status" value="1"/>
</dbReference>
<dbReference type="InterPro" id="IPR033031">
    <property type="entry name" value="Scc2/Nipped-B"/>
</dbReference>
<keyword evidence="1" id="KW-0677">Repeat</keyword>
<dbReference type="InterPro" id="IPR014710">
    <property type="entry name" value="RmlC-like_jellyroll"/>
</dbReference>
<evidence type="ECO:0000259" key="3">
    <source>
        <dbReference type="Pfam" id="PF12830"/>
    </source>
</evidence>
<dbReference type="GO" id="GO:1990414">
    <property type="term" value="P:replication-born double-strand break repair via sister chromatid exchange"/>
    <property type="evidence" value="ECO:0007669"/>
    <property type="project" value="TreeGrafter"/>
</dbReference>
<organism evidence="4 5">
    <name type="scientific">Kingdonia uniflora</name>
    <dbReference type="NCBI Taxonomy" id="39325"/>
    <lineage>
        <taxon>Eukaryota</taxon>
        <taxon>Viridiplantae</taxon>
        <taxon>Streptophyta</taxon>
        <taxon>Embryophyta</taxon>
        <taxon>Tracheophyta</taxon>
        <taxon>Spermatophyta</taxon>
        <taxon>Magnoliopsida</taxon>
        <taxon>Ranunculales</taxon>
        <taxon>Circaeasteraceae</taxon>
        <taxon>Kingdonia</taxon>
    </lineage>
</organism>
<evidence type="ECO:0000256" key="1">
    <source>
        <dbReference type="RuleBase" id="RU364107"/>
    </source>
</evidence>
<dbReference type="Pfam" id="PF12830">
    <property type="entry name" value="Nipped-B_C"/>
    <property type="match status" value="1"/>
</dbReference>
<dbReference type="Pfam" id="PF04209">
    <property type="entry name" value="HgmA_C"/>
    <property type="match status" value="1"/>
</dbReference>
<proteinExistence type="inferred from homology"/>
<dbReference type="PANTHER" id="PTHR21704:SF18">
    <property type="entry name" value="NIPPED-B-LIKE PROTEIN"/>
    <property type="match status" value="1"/>
</dbReference>
<dbReference type="Proteomes" id="UP000541444">
    <property type="component" value="Unassembled WGS sequence"/>
</dbReference>